<dbReference type="AlphaFoldDB" id="A0A1B1NDF5"/>
<dbReference type="OrthoDB" id="288532at2"/>
<protein>
    <recommendedName>
        <fullName evidence="4">Sulfotransferase family protein</fullName>
    </recommendedName>
</protein>
<dbReference type="RefSeq" id="WP_066639780.1">
    <property type="nucleotide sequence ID" value="NZ_CP014989.1"/>
</dbReference>
<dbReference type="InterPro" id="IPR005331">
    <property type="entry name" value="Sulfotransferase"/>
</dbReference>
<name>A0A1B1NDF5_9MICO</name>
<evidence type="ECO:0008006" key="4">
    <source>
        <dbReference type="Google" id="ProtNLM"/>
    </source>
</evidence>
<evidence type="ECO:0000256" key="1">
    <source>
        <dbReference type="SAM" id="MobiDB-lite"/>
    </source>
</evidence>
<organism evidence="2 3">
    <name type="scientific">Serinicoccus hydrothermalis</name>
    <dbReference type="NCBI Taxonomy" id="1758689"/>
    <lineage>
        <taxon>Bacteria</taxon>
        <taxon>Bacillati</taxon>
        <taxon>Actinomycetota</taxon>
        <taxon>Actinomycetes</taxon>
        <taxon>Micrococcales</taxon>
        <taxon>Ornithinimicrobiaceae</taxon>
        <taxon>Serinicoccus</taxon>
    </lineage>
</organism>
<evidence type="ECO:0000313" key="2">
    <source>
        <dbReference type="EMBL" id="ANS79463.1"/>
    </source>
</evidence>
<dbReference type="KEGG" id="serj:SGUI_2067"/>
<reference evidence="2 3" key="1">
    <citation type="submission" date="2016-03" db="EMBL/GenBank/DDBJ databases">
        <title>Shallow-sea hydrothermal system.</title>
        <authorList>
            <person name="Tang K."/>
        </authorList>
    </citation>
    <scope>NUCLEOTIDE SEQUENCE [LARGE SCALE GENOMIC DNA]</scope>
    <source>
        <strain evidence="2 3">JLT9</strain>
    </source>
</reference>
<feature type="region of interest" description="Disordered" evidence="1">
    <location>
        <begin position="164"/>
        <end position="185"/>
    </location>
</feature>
<dbReference type="InterPro" id="IPR027417">
    <property type="entry name" value="P-loop_NTPase"/>
</dbReference>
<gene>
    <name evidence="2" type="ORF">SGUI_2067</name>
</gene>
<dbReference type="Gene3D" id="3.40.50.300">
    <property type="entry name" value="P-loop containing nucleotide triphosphate hydrolases"/>
    <property type="match status" value="1"/>
</dbReference>
<evidence type="ECO:0000313" key="3">
    <source>
        <dbReference type="Proteomes" id="UP000092482"/>
    </source>
</evidence>
<dbReference type="Proteomes" id="UP000092482">
    <property type="component" value="Chromosome"/>
</dbReference>
<accession>A0A1B1NDF5</accession>
<sequence length="210" mass="24839">MPVYRKDGRSVLFIHVPKTGGTSVEHLFRANGWQQSFFDAKYGPGTRNALMWCGPQHLHGEPLQQLFRVDRFDLVFTVVRDPVARFRSEYVWRHRKKDEVDMGGRAVQSWFARTLLRYRRNHYLFDNHVRPQHEFLVPGTTVLRLEDGLGAAMKKLSREHDLGLEGTPEQFKDSSSGPRRSSDVEITRVTRRMIRRFYRQDFREFGYRKP</sequence>
<dbReference type="GO" id="GO:0008146">
    <property type="term" value="F:sulfotransferase activity"/>
    <property type="evidence" value="ECO:0007669"/>
    <property type="project" value="InterPro"/>
</dbReference>
<dbReference type="EMBL" id="CP014989">
    <property type="protein sequence ID" value="ANS79463.1"/>
    <property type="molecule type" value="Genomic_DNA"/>
</dbReference>
<dbReference type="GO" id="GO:0016020">
    <property type="term" value="C:membrane"/>
    <property type="evidence" value="ECO:0007669"/>
    <property type="project" value="InterPro"/>
</dbReference>
<proteinExistence type="predicted"/>
<dbReference type="SUPFAM" id="SSF52540">
    <property type="entry name" value="P-loop containing nucleoside triphosphate hydrolases"/>
    <property type="match status" value="1"/>
</dbReference>
<dbReference type="Pfam" id="PF03567">
    <property type="entry name" value="Sulfotransfer_2"/>
    <property type="match status" value="1"/>
</dbReference>
<keyword evidence="3" id="KW-1185">Reference proteome</keyword>
<dbReference type="STRING" id="1758689.SGUI_2067"/>